<dbReference type="GO" id="GO:0046872">
    <property type="term" value="F:metal ion binding"/>
    <property type="evidence" value="ECO:0007669"/>
    <property type="project" value="UniProtKB-KW"/>
</dbReference>
<dbReference type="GO" id="GO:0000775">
    <property type="term" value="C:chromosome, centromeric region"/>
    <property type="evidence" value="ECO:0007669"/>
    <property type="project" value="UniProtKB-SubCell"/>
</dbReference>
<dbReference type="STRING" id="75743.A0A401NL04"/>
<gene>
    <name evidence="13" type="ORF">scyTo_0012931</name>
</gene>
<dbReference type="Proteomes" id="UP000288216">
    <property type="component" value="Unassembled WGS sequence"/>
</dbReference>
<dbReference type="AlphaFoldDB" id="A0A401NL04"/>
<evidence type="ECO:0000256" key="6">
    <source>
        <dbReference type="ARBA" id="ARBA00022723"/>
    </source>
</evidence>
<evidence type="ECO:0000256" key="8">
    <source>
        <dbReference type="ARBA" id="ARBA00022833"/>
    </source>
</evidence>
<sequence length="176" mass="19036">MDEVVVGSLKVKECVIFQCNICHSVLGDSLQLCGSNSTLNLLICLRVTETVELDPTTLIGGQSLIPDCFYKSLYCSYCRANVGIVPSSTTDTYSQLRGLYCFDKGALDCYVLQSNSEVVATALNLGPQCLAQHIGELKRQLVVAHCRLMAAVKKLDELVGEESGLATSILESEHVA</sequence>
<dbReference type="PANTHER" id="PTHR16431">
    <property type="entry name" value="NEUROGENIC PROTEIN MASTERMIND"/>
    <property type="match status" value="1"/>
</dbReference>
<keyword evidence="4" id="KW-0158">Chromosome</keyword>
<comment type="subcellular location">
    <subcellularLocation>
        <location evidence="3">Chromosome</location>
        <location evidence="3">Centromere</location>
    </subcellularLocation>
    <subcellularLocation>
        <location evidence="2">Nucleus</location>
    </subcellularLocation>
</comment>
<evidence type="ECO:0000256" key="2">
    <source>
        <dbReference type="ARBA" id="ARBA00004123"/>
    </source>
</evidence>
<evidence type="ECO:0000259" key="12">
    <source>
        <dbReference type="PROSITE" id="PS51793"/>
    </source>
</evidence>
<evidence type="ECO:0000313" key="13">
    <source>
        <dbReference type="EMBL" id="GCB61519.1"/>
    </source>
</evidence>
<dbReference type="GO" id="GO:0005634">
    <property type="term" value="C:nucleus"/>
    <property type="evidence" value="ECO:0007669"/>
    <property type="project" value="UniProtKB-SubCell"/>
</dbReference>
<keyword evidence="6" id="KW-0479">Metal-binding</keyword>
<dbReference type="InterPro" id="IPR004910">
    <property type="entry name" value="Yippee/Mis18/Cereblon"/>
</dbReference>
<keyword evidence="5" id="KW-0132">Cell division</keyword>
<keyword evidence="7" id="KW-0498">Mitosis</keyword>
<evidence type="ECO:0000256" key="3">
    <source>
        <dbReference type="ARBA" id="ARBA00004584"/>
    </source>
</evidence>
<dbReference type="PROSITE" id="PS51793">
    <property type="entry name" value="MIS18"/>
    <property type="match status" value="1"/>
</dbReference>
<name>A0A401NL04_SCYTO</name>
<evidence type="ECO:0000256" key="5">
    <source>
        <dbReference type="ARBA" id="ARBA00022618"/>
    </source>
</evidence>
<dbReference type="Pfam" id="PF03226">
    <property type="entry name" value="Yippee-Mis18"/>
    <property type="match status" value="1"/>
</dbReference>
<keyword evidence="9" id="KW-0539">Nucleus</keyword>
<evidence type="ECO:0000256" key="11">
    <source>
        <dbReference type="ARBA" id="ARBA00023328"/>
    </source>
</evidence>
<evidence type="ECO:0000313" key="14">
    <source>
        <dbReference type="Proteomes" id="UP000288216"/>
    </source>
</evidence>
<dbReference type="GO" id="GO:0034080">
    <property type="term" value="P:CENP-A containing chromatin assembly"/>
    <property type="evidence" value="ECO:0007669"/>
    <property type="project" value="TreeGrafter"/>
</dbReference>
<dbReference type="GO" id="GO:0000785">
    <property type="term" value="C:chromatin"/>
    <property type="evidence" value="ECO:0007669"/>
    <property type="project" value="TreeGrafter"/>
</dbReference>
<dbReference type="GO" id="GO:0051301">
    <property type="term" value="P:cell division"/>
    <property type="evidence" value="ECO:0007669"/>
    <property type="project" value="UniProtKB-KW"/>
</dbReference>
<evidence type="ECO:0000256" key="1">
    <source>
        <dbReference type="ARBA" id="ARBA00003694"/>
    </source>
</evidence>
<protein>
    <recommendedName>
        <fullName evidence="12">Mis18 domain-containing protein</fullName>
    </recommendedName>
</protein>
<organism evidence="13 14">
    <name type="scientific">Scyliorhinus torazame</name>
    <name type="common">Cloudy catshark</name>
    <name type="synonym">Catulus torazame</name>
    <dbReference type="NCBI Taxonomy" id="75743"/>
    <lineage>
        <taxon>Eukaryota</taxon>
        <taxon>Metazoa</taxon>
        <taxon>Chordata</taxon>
        <taxon>Craniata</taxon>
        <taxon>Vertebrata</taxon>
        <taxon>Chondrichthyes</taxon>
        <taxon>Elasmobranchii</taxon>
        <taxon>Galeomorphii</taxon>
        <taxon>Galeoidea</taxon>
        <taxon>Carcharhiniformes</taxon>
        <taxon>Scyliorhinidae</taxon>
        <taxon>Scyliorhinus</taxon>
    </lineage>
</organism>
<keyword evidence="8" id="KW-0862">Zinc</keyword>
<evidence type="ECO:0000256" key="7">
    <source>
        <dbReference type="ARBA" id="ARBA00022776"/>
    </source>
</evidence>
<dbReference type="PANTHER" id="PTHR16431:SF3">
    <property type="entry name" value="PROTEIN MIS18-BETA"/>
    <property type="match status" value="1"/>
</dbReference>
<keyword evidence="14" id="KW-1185">Reference proteome</keyword>
<dbReference type="OrthoDB" id="9926299at2759"/>
<feature type="domain" description="Mis18" evidence="12">
    <location>
        <begin position="14"/>
        <end position="112"/>
    </location>
</feature>
<dbReference type="OMA" id="MDIHNVP"/>
<evidence type="ECO:0000256" key="10">
    <source>
        <dbReference type="ARBA" id="ARBA00023306"/>
    </source>
</evidence>
<comment type="function">
    <text evidence="1">Required for recruitment of CENPA to centromeres and normal chromosome segregation during mitosis.</text>
</comment>
<proteinExistence type="predicted"/>
<dbReference type="GO" id="GO:0007059">
    <property type="term" value="P:chromosome segregation"/>
    <property type="evidence" value="ECO:0007669"/>
    <property type="project" value="TreeGrafter"/>
</dbReference>
<keyword evidence="10" id="KW-0131">Cell cycle</keyword>
<dbReference type="EMBL" id="BFAA01006406">
    <property type="protein sequence ID" value="GCB61519.1"/>
    <property type="molecule type" value="Genomic_DNA"/>
</dbReference>
<reference evidence="13 14" key="1">
    <citation type="journal article" date="2018" name="Nat. Ecol. Evol.">
        <title>Shark genomes provide insights into elasmobranch evolution and the origin of vertebrates.</title>
        <authorList>
            <person name="Hara Y"/>
            <person name="Yamaguchi K"/>
            <person name="Onimaru K"/>
            <person name="Kadota M"/>
            <person name="Koyanagi M"/>
            <person name="Keeley SD"/>
            <person name="Tatsumi K"/>
            <person name="Tanaka K"/>
            <person name="Motone F"/>
            <person name="Kageyama Y"/>
            <person name="Nozu R"/>
            <person name="Adachi N"/>
            <person name="Nishimura O"/>
            <person name="Nakagawa R"/>
            <person name="Tanegashima C"/>
            <person name="Kiyatake I"/>
            <person name="Matsumoto R"/>
            <person name="Murakumo K"/>
            <person name="Nishida K"/>
            <person name="Terakita A"/>
            <person name="Kuratani S"/>
            <person name="Sato K"/>
            <person name="Hyodo S Kuraku.S."/>
        </authorList>
    </citation>
    <scope>NUCLEOTIDE SEQUENCE [LARGE SCALE GENOMIC DNA]</scope>
</reference>
<comment type="caution">
    <text evidence="13">The sequence shown here is derived from an EMBL/GenBank/DDBJ whole genome shotgun (WGS) entry which is preliminary data.</text>
</comment>
<evidence type="ECO:0000256" key="9">
    <source>
        <dbReference type="ARBA" id="ARBA00023242"/>
    </source>
</evidence>
<accession>A0A401NL04</accession>
<keyword evidence="11" id="KW-0137">Centromere</keyword>
<dbReference type="InterPro" id="IPR034752">
    <property type="entry name" value="Mis18"/>
</dbReference>
<evidence type="ECO:0000256" key="4">
    <source>
        <dbReference type="ARBA" id="ARBA00022454"/>
    </source>
</evidence>